<dbReference type="PANTHER" id="PTHR11533">
    <property type="entry name" value="PROTEASE M1 ZINC METALLOPROTEASE"/>
    <property type="match status" value="1"/>
</dbReference>
<dbReference type="InterPro" id="IPR014782">
    <property type="entry name" value="Peptidase_M1_dom"/>
</dbReference>
<dbReference type="AlphaFoldDB" id="A0A7J5TVX7"/>
<dbReference type="InterPro" id="IPR027268">
    <property type="entry name" value="Peptidase_M4/M1_CTD_sf"/>
</dbReference>
<dbReference type="GO" id="GO:0016020">
    <property type="term" value="C:membrane"/>
    <property type="evidence" value="ECO:0007669"/>
    <property type="project" value="TreeGrafter"/>
</dbReference>
<dbReference type="GO" id="GO:0008270">
    <property type="term" value="F:zinc ion binding"/>
    <property type="evidence" value="ECO:0007669"/>
    <property type="project" value="InterPro"/>
</dbReference>
<keyword evidence="9" id="KW-0378">Hydrolase</keyword>
<dbReference type="InterPro" id="IPR016024">
    <property type="entry name" value="ARM-type_fold"/>
</dbReference>
<evidence type="ECO:0000256" key="8">
    <source>
        <dbReference type="ARBA" id="ARBA00022723"/>
    </source>
</evidence>
<dbReference type="EC" id="3.4.11.2" evidence="4"/>
<feature type="compositionally biased region" description="Basic and acidic residues" evidence="12">
    <location>
        <begin position="142"/>
        <end position="151"/>
    </location>
</feature>
<feature type="domain" description="Aminopeptidase N-like N-terminal" evidence="15">
    <location>
        <begin position="47"/>
        <end position="250"/>
    </location>
</feature>
<evidence type="ECO:0000256" key="1">
    <source>
        <dbReference type="ARBA" id="ARBA00000098"/>
    </source>
</evidence>
<dbReference type="Pfam" id="PF01433">
    <property type="entry name" value="Peptidase_M1"/>
    <property type="match status" value="1"/>
</dbReference>
<dbReference type="Gene3D" id="1.25.10.10">
    <property type="entry name" value="Leucine-rich Repeat Variant"/>
    <property type="match status" value="1"/>
</dbReference>
<keyword evidence="10" id="KW-0862">Zinc</keyword>
<keyword evidence="11" id="KW-0482">Metalloprotease</keyword>
<evidence type="ECO:0000256" key="6">
    <source>
        <dbReference type="ARBA" id="ARBA00022438"/>
    </source>
</evidence>
<dbReference type="SUPFAM" id="SSF48371">
    <property type="entry name" value="ARM repeat"/>
    <property type="match status" value="1"/>
</dbReference>
<comment type="similarity">
    <text evidence="3">Belongs to the peptidase M1 family.</text>
</comment>
<evidence type="ECO:0000256" key="9">
    <source>
        <dbReference type="ARBA" id="ARBA00022801"/>
    </source>
</evidence>
<evidence type="ECO:0000256" key="13">
    <source>
        <dbReference type="SAM" id="SignalP"/>
    </source>
</evidence>
<feature type="signal peptide" evidence="13">
    <location>
        <begin position="1"/>
        <end position="18"/>
    </location>
</feature>
<dbReference type="GO" id="GO:0016285">
    <property type="term" value="F:alanyl aminopeptidase activity"/>
    <property type="evidence" value="ECO:0007669"/>
    <property type="project" value="UniProtKB-EC"/>
</dbReference>
<comment type="cofactor">
    <cofactor evidence="2">
        <name>Zn(2+)</name>
        <dbReference type="ChEBI" id="CHEBI:29105"/>
    </cofactor>
</comment>
<evidence type="ECO:0000256" key="5">
    <source>
        <dbReference type="ARBA" id="ARBA00015611"/>
    </source>
</evidence>
<dbReference type="GO" id="GO:0042277">
    <property type="term" value="F:peptide binding"/>
    <property type="evidence" value="ECO:0007669"/>
    <property type="project" value="TreeGrafter"/>
</dbReference>
<dbReference type="SUPFAM" id="SSF63737">
    <property type="entry name" value="Leukotriene A4 hydrolase N-terminal domain"/>
    <property type="match status" value="1"/>
</dbReference>
<dbReference type="InterPro" id="IPR011989">
    <property type="entry name" value="ARM-like"/>
</dbReference>
<keyword evidence="6" id="KW-0031">Aminopeptidase</keyword>
<keyword evidence="8" id="KW-0479">Metal-binding</keyword>
<dbReference type="GO" id="GO:0005737">
    <property type="term" value="C:cytoplasm"/>
    <property type="evidence" value="ECO:0007669"/>
    <property type="project" value="TreeGrafter"/>
</dbReference>
<evidence type="ECO:0000313" key="16">
    <source>
        <dbReference type="EMBL" id="KAB7728382.1"/>
    </source>
</evidence>
<dbReference type="PRINTS" id="PR00756">
    <property type="entry name" value="ALADIPTASE"/>
</dbReference>
<feature type="chain" id="PRO_5029736201" description="Aminopeptidase N" evidence="13">
    <location>
        <begin position="19"/>
        <end position="854"/>
    </location>
</feature>
<reference evidence="16 17" key="1">
    <citation type="submission" date="2019-10" db="EMBL/GenBank/DDBJ databases">
        <title>Rudanella paleaurantiibacter sp. nov., isolated from sludge.</title>
        <authorList>
            <person name="Xu S.Q."/>
        </authorList>
    </citation>
    <scope>NUCLEOTIDE SEQUENCE [LARGE SCALE GENOMIC DNA]</scope>
    <source>
        <strain evidence="16 17">HX-22-17</strain>
    </source>
</reference>
<feature type="domain" description="Peptidase M1 membrane alanine aminopeptidase" evidence="14">
    <location>
        <begin position="295"/>
        <end position="499"/>
    </location>
</feature>
<dbReference type="GO" id="GO:0070006">
    <property type="term" value="F:metalloaminopeptidase activity"/>
    <property type="evidence" value="ECO:0007669"/>
    <property type="project" value="TreeGrafter"/>
</dbReference>
<evidence type="ECO:0000259" key="14">
    <source>
        <dbReference type="Pfam" id="PF01433"/>
    </source>
</evidence>
<dbReference type="InterPro" id="IPR050344">
    <property type="entry name" value="Peptidase_M1_aminopeptidases"/>
</dbReference>
<dbReference type="EMBL" id="WELI01000008">
    <property type="protein sequence ID" value="KAB7728382.1"/>
    <property type="molecule type" value="Genomic_DNA"/>
</dbReference>
<evidence type="ECO:0000256" key="12">
    <source>
        <dbReference type="SAM" id="MobiDB-lite"/>
    </source>
</evidence>
<protein>
    <recommendedName>
        <fullName evidence="5">Aminopeptidase N</fullName>
        <ecNumber evidence="4">3.4.11.2</ecNumber>
    </recommendedName>
</protein>
<comment type="catalytic activity">
    <reaction evidence="1">
        <text>Release of an N-terminal amino acid, Xaa-|-Yaa- from a peptide, amide or arylamide. Xaa is preferably Ala, but may be most amino acids including Pro (slow action). When a terminal hydrophobic residue is followed by a prolyl residue, the two may be released as an intact Xaa-Pro dipeptide.</text>
        <dbReference type="EC" id="3.4.11.2"/>
    </reaction>
</comment>
<dbReference type="Gene3D" id="2.60.40.1730">
    <property type="entry name" value="tricorn interacting facor f3 domain"/>
    <property type="match status" value="1"/>
</dbReference>
<dbReference type="InterPro" id="IPR045357">
    <property type="entry name" value="Aminopeptidase_N-like_N"/>
</dbReference>
<dbReference type="InterPro" id="IPR001930">
    <property type="entry name" value="Peptidase_M1"/>
</dbReference>
<dbReference type="CDD" id="cd09603">
    <property type="entry name" value="M1_APN_like"/>
    <property type="match status" value="1"/>
</dbReference>
<dbReference type="Gene3D" id="1.10.390.10">
    <property type="entry name" value="Neutral Protease Domain 2"/>
    <property type="match status" value="1"/>
</dbReference>
<name>A0A7J5TVX7_9BACT</name>
<evidence type="ECO:0000256" key="4">
    <source>
        <dbReference type="ARBA" id="ARBA00012564"/>
    </source>
</evidence>
<dbReference type="Proteomes" id="UP000488299">
    <property type="component" value="Unassembled WGS sequence"/>
</dbReference>
<evidence type="ECO:0000259" key="15">
    <source>
        <dbReference type="Pfam" id="PF17900"/>
    </source>
</evidence>
<evidence type="ECO:0000256" key="3">
    <source>
        <dbReference type="ARBA" id="ARBA00010136"/>
    </source>
</evidence>
<keyword evidence="7" id="KW-0645">Protease</keyword>
<keyword evidence="13" id="KW-0732">Signal</keyword>
<dbReference type="PANTHER" id="PTHR11533:SF174">
    <property type="entry name" value="PUROMYCIN-SENSITIVE AMINOPEPTIDASE-RELATED"/>
    <property type="match status" value="1"/>
</dbReference>
<proteinExistence type="inferred from homology"/>
<gene>
    <name evidence="16" type="ORF">F5984_18595</name>
</gene>
<dbReference type="RefSeq" id="WP_152125732.1">
    <property type="nucleotide sequence ID" value="NZ_WELI01000008.1"/>
</dbReference>
<evidence type="ECO:0000256" key="2">
    <source>
        <dbReference type="ARBA" id="ARBA00001947"/>
    </source>
</evidence>
<evidence type="ECO:0000313" key="17">
    <source>
        <dbReference type="Proteomes" id="UP000488299"/>
    </source>
</evidence>
<evidence type="ECO:0000256" key="7">
    <source>
        <dbReference type="ARBA" id="ARBA00022670"/>
    </source>
</evidence>
<dbReference type="Pfam" id="PF17900">
    <property type="entry name" value="Peptidase_M1_N"/>
    <property type="match status" value="1"/>
</dbReference>
<dbReference type="SUPFAM" id="SSF55486">
    <property type="entry name" value="Metalloproteases ('zincins'), catalytic domain"/>
    <property type="match status" value="1"/>
</dbReference>
<dbReference type="GO" id="GO:0043171">
    <property type="term" value="P:peptide catabolic process"/>
    <property type="evidence" value="ECO:0007669"/>
    <property type="project" value="TreeGrafter"/>
</dbReference>
<sequence>MRALLTSLLLLAPWLVSAQTDTVRSAFYQTRFGPYNPSRTLACDLLHTDLDLRFDWTKQQAAGTATLWFKPWFYPQDSVAIDAKGFLISSVALIDTNRAKPTTTPLSYAYTDGRVLRVKLPRTYTRTESFAIRITYTARPNELPKTERGPTERSSTAGATSDDKGLYFINPDGKQPGVPRQIWTQGETEANSCWFPTVDTPNEKMTQDFRLTVESRYRTLSNGQLVSQTRNPDGTRTDRWVQTLPHAPYLAMVGVGDFAYVRDSLPPTADRKGLEVSYYVEPAYEKNARGIFGRTPAMIRFFEQVFGVPYVWHKYSQMVVRDFVSGAMENTTATVHNEAVQMDARQLVDENSDAVIAHELAHHWFGDLVTCESWANLPLNEAFATYAEYLWFEHAKGPDEAELQRQSDLFQYLSEAETKQEPLIRYRHADREDMFDAHSYQKGGLVLHLLRKVVGDEAFFASLKRYLNTHRFGTAEVANLREAFEAVTGQDLNWFFEQWFLAPGHAVVRVEQQYTPGRLTLQVRQRQDSLGIPGFVSAYRVPVLIDVWVKGKRTRYDVWLNQADQTVTLPVAEQPELVLFDADYRLVGTVEHTRSRAESLFQYTHADTFRARVESLTRLLEPGALTHPDVVQTLIKALDDPFWKIRQMAVSGLANYTGDAVSVVDNRLRQLAGRDPKSAVRAEALATLSTLRNPANSVVFKQALTDSSYTVVSVALVSYLKGKPADADAIVAQFANERNGSVLAAVADYYAEAADPRRYDWFTQSIGKIRPTERYEFLLAFGKYLLLSSQAIQKKALPTLEAIARNDASPYARFGAYQALGLLLDLPGVSQLRAAIRTAEKDAQLRAIYKQMGE</sequence>
<evidence type="ECO:0000256" key="10">
    <source>
        <dbReference type="ARBA" id="ARBA00022833"/>
    </source>
</evidence>
<dbReference type="GO" id="GO:0005615">
    <property type="term" value="C:extracellular space"/>
    <property type="evidence" value="ECO:0007669"/>
    <property type="project" value="TreeGrafter"/>
</dbReference>
<feature type="region of interest" description="Disordered" evidence="12">
    <location>
        <begin position="141"/>
        <end position="170"/>
    </location>
</feature>
<accession>A0A7J5TVX7</accession>
<evidence type="ECO:0000256" key="11">
    <source>
        <dbReference type="ARBA" id="ARBA00023049"/>
    </source>
</evidence>
<dbReference type="Pfam" id="PF13646">
    <property type="entry name" value="HEAT_2"/>
    <property type="match status" value="1"/>
</dbReference>
<comment type="caution">
    <text evidence="16">The sequence shown here is derived from an EMBL/GenBank/DDBJ whole genome shotgun (WGS) entry which is preliminary data.</text>
</comment>
<dbReference type="GO" id="GO:0006508">
    <property type="term" value="P:proteolysis"/>
    <property type="evidence" value="ECO:0007669"/>
    <property type="project" value="UniProtKB-KW"/>
</dbReference>
<dbReference type="InterPro" id="IPR042097">
    <property type="entry name" value="Aminopeptidase_N-like_N_sf"/>
</dbReference>
<organism evidence="16 17">
    <name type="scientific">Rudanella paleaurantiibacter</name>
    <dbReference type="NCBI Taxonomy" id="2614655"/>
    <lineage>
        <taxon>Bacteria</taxon>
        <taxon>Pseudomonadati</taxon>
        <taxon>Bacteroidota</taxon>
        <taxon>Cytophagia</taxon>
        <taxon>Cytophagales</taxon>
        <taxon>Cytophagaceae</taxon>
        <taxon>Rudanella</taxon>
    </lineage>
</organism>
<keyword evidence="17" id="KW-1185">Reference proteome</keyword>